<organism evidence="11 12">
    <name type="scientific">Exilibacterium tricleocarpae</name>
    <dbReference type="NCBI Taxonomy" id="2591008"/>
    <lineage>
        <taxon>Bacteria</taxon>
        <taxon>Pseudomonadati</taxon>
        <taxon>Pseudomonadota</taxon>
        <taxon>Gammaproteobacteria</taxon>
        <taxon>Cellvibrionales</taxon>
        <taxon>Cellvibrionaceae</taxon>
        <taxon>Exilibacterium</taxon>
    </lineage>
</organism>
<dbReference type="GO" id="GO:0006048">
    <property type="term" value="P:UDP-N-acetylglucosamine biosynthetic process"/>
    <property type="evidence" value="ECO:0007669"/>
    <property type="project" value="TreeGrafter"/>
</dbReference>
<dbReference type="InterPro" id="IPR005846">
    <property type="entry name" value="A-D-PHexomutase_a/b/a-III"/>
</dbReference>
<dbReference type="SUPFAM" id="SSF53738">
    <property type="entry name" value="Phosphoglucomutase, first 3 domains"/>
    <property type="match status" value="3"/>
</dbReference>
<dbReference type="FunFam" id="3.40.120.10:FF:000003">
    <property type="entry name" value="Phosphoglucosamine mutase"/>
    <property type="match status" value="1"/>
</dbReference>
<dbReference type="SUPFAM" id="SSF55957">
    <property type="entry name" value="Phosphoglucomutase, C-terminal domain"/>
    <property type="match status" value="1"/>
</dbReference>
<dbReference type="InterPro" id="IPR005845">
    <property type="entry name" value="A-D-PHexomutase_a/b/a-II"/>
</dbReference>
<dbReference type="GO" id="GO:0008966">
    <property type="term" value="F:phosphoglucosamine mutase activity"/>
    <property type="evidence" value="ECO:0007669"/>
    <property type="project" value="UniProtKB-UniRule"/>
</dbReference>
<comment type="catalytic activity">
    <reaction evidence="6">
        <text>alpha-D-glucosamine 1-phosphate = D-glucosamine 6-phosphate</text>
        <dbReference type="Rhea" id="RHEA:23424"/>
        <dbReference type="ChEBI" id="CHEBI:58516"/>
        <dbReference type="ChEBI" id="CHEBI:58725"/>
        <dbReference type="EC" id="5.4.2.10"/>
    </reaction>
</comment>
<dbReference type="RefSeq" id="WP_142905332.1">
    <property type="nucleotide sequence ID" value="NZ_ML660096.1"/>
</dbReference>
<dbReference type="Proteomes" id="UP000319732">
    <property type="component" value="Unassembled WGS sequence"/>
</dbReference>
<evidence type="ECO:0000256" key="2">
    <source>
        <dbReference type="ARBA" id="ARBA00022553"/>
    </source>
</evidence>
<comment type="function">
    <text evidence="6">Catalyzes the conversion of glucosamine-6-phosphate to glucosamine-1-phosphate.</text>
</comment>
<protein>
    <recommendedName>
        <fullName evidence="6">Phosphoglucosamine mutase</fullName>
        <ecNumber evidence="6">5.4.2.10</ecNumber>
    </recommendedName>
</protein>
<dbReference type="PANTHER" id="PTHR42946">
    <property type="entry name" value="PHOSPHOHEXOSE MUTASE"/>
    <property type="match status" value="1"/>
</dbReference>
<name>A0A545TBD3_9GAMM</name>
<dbReference type="Gene3D" id="3.30.310.50">
    <property type="entry name" value="Alpha-D-phosphohexomutase, C-terminal domain"/>
    <property type="match status" value="1"/>
</dbReference>
<dbReference type="GO" id="GO:0009252">
    <property type="term" value="P:peptidoglycan biosynthetic process"/>
    <property type="evidence" value="ECO:0007669"/>
    <property type="project" value="TreeGrafter"/>
</dbReference>
<dbReference type="NCBIfam" id="TIGR01455">
    <property type="entry name" value="glmM"/>
    <property type="match status" value="1"/>
</dbReference>
<comment type="similarity">
    <text evidence="1 6">Belongs to the phosphohexose mutase family.</text>
</comment>
<dbReference type="InterPro" id="IPR005843">
    <property type="entry name" value="A-D-PHexomutase_C"/>
</dbReference>
<evidence type="ECO:0000259" key="9">
    <source>
        <dbReference type="Pfam" id="PF02879"/>
    </source>
</evidence>
<feature type="domain" description="Alpha-D-phosphohexomutase C-terminal" evidence="7">
    <location>
        <begin position="372"/>
        <end position="438"/>
    </location>
</feature>
<feature type="modified residue" description="Phosphoserine" evidence="6">
    <location>
        <position position="103"/>
    </location>
</feature>
<dbReference type="GO" id="GO:0005975">
    <property type="term" value="P:carbohydrate metabolic process"/>
    <property type="evidence" value="ECO:0007669"/>
    <property type="project" value="InterPro"/>
</dbReference>
<evidence type="ECO:0000259" key="10">
    <source>
        <dbReference type="Pfam" id="PF02880"/>
    </source>
</evidence>
<dbReference type="EC" id="5.4.2.10" evidence="6"/>
<keyword evidence="5 6" id="KW-0413">Isomerase</keyword>
<dbReference type="InterPro" id="IPR005844">
    <property type="entry name" value="A-D-PHexomutase_a/b/a-I"/>
</dbReference>
<evidence type="ECO:0000256" key="1">
    <source>
        <dbReference type="ARBA" id="ARBA00010231"/>
    </source>
</evidence>
<dbReference type="OrthoDB" id="9803322at2"/>
<evidence type="ECO:0000313" key="11">
    <source>
        <dbReference type="EMBL" id="TQV74511.1"/>
    </source>
</evidence>
<dbReference type="FunFam" id="3.30.310.50:FF:000001">
    <property type="entry name" value="Phosphoglucosamine mutase"/>
    <property type="match status" value="1"/>
</dbReference>
<dbReference type="NCBIfam" id="NF008139">
    <property type="entry name" value="PRK10887.1"/>
    <property type="match status" value="1"/>
</dbReference>
<keyword evidence="2 6" id="KW-0597">Phosphoprotein</keyword>
<feature type="domain" description="Alpha-D-phosphohexomutase alpha/beta/alpha" evidence="10">
    <location>
        <begin position="257"/>
        <end position="362"/>
    </location>
</feature>
<proteinExistence type="inferred from homology"/>
<feature type="binding site" evidence="6">
    <location>
        <position position="244"/>
    </location>
    <ligand>
        <name>Mg(2+)</name>
        <dbReference type="ChEBI" id="CHEBI:18420"/>
    </ligand>
</feature>
<dbReference type="InterPro" id="IPR016055">
    <property type="entry name" value="A-D-PHexomutase_a/b/a-I/II/III"/>
</dbReference>
<dbReference type="FunFam" id="3.40.120.10:FF:000001">
    <property type="entry name" value="Phosphoglucosamine mutase"/>
    <property type="match status" value="1"/>
</dbReference>
<dbReference type="PRINTS" id="PR00509">
    <property type="entry name" value="PGMPMM"/>
</dbReference>
<dbReference type="InterPro" id="IPR050060">
    <property type="entry name" value="Phosphoglucosamine_mutase"/>
</dbReference>
<dbReference type="InterPro" id="IPR006352">
    <property type="entry name" value="GlmM_bact"/>
</dbReference>
<feature type="binding site" evidence="6">
    <location>
        <position position="240"/>
    </location>
    <ligand>
        <name>Mg(2+)</name>
        <dbReference type="ChEBI" id="CHEBI:18420"/>
    </ligand>
</feature>
<dbReference type="GO" id="GO:0000287">
    <property type="term" value="F:magnesium ion binding"/>
    <property type="evidence" value="ECO:0007669"/>
    <property type="project" value="UniProtKB-UniRule"/>
</dbReference>
<keyword evidence="4 6" id="KW-0460">Magnesium</keyword>
<comment type="cofactor">
    <cofactor evidence="6">
        <name>Mg(2+)</name>
        <dbReference type="ChEBI" id="CHEBI:18420"/>
    </cofactor>
    <text evidence="6">Binds 1 Mg(2+) ion per subunit.</text>
</comment>
<evidence type="ECO:0000256" key="6">
    <source>
        <dbReference type="HAMAP-Rule" id="MF_01554"/>
    </source>
</evidence>
<dbReference type="InterPro" id="IPR036900">
    <property type="entry name" value="A-D-PHexomutase_C_sf"/>
</dbReference>
<comment type="caution">
    <text evidence="11">The sequence shown here is derived from an EMBL/GenBank/DDBJ whole genome shotgun (WGS) entry which is preliminary data.</text>
</comment>
<feature type="domain" description="Alpha-D-phosphohexomutase alpha/beta/alpha" evidence="8">
    <location>
        <begin position="3"/>
        <end position="136"/>
    </location>
</feature>
<keyword evidence="12" id="KW-1185">Reference proteome</keyword>
<dbReference type="GO" id="GO:0004615">
    <property type="term" value="F:phosphomannomutase activity"/>
    <property type="evidence" value="ECO:0007669"/>
    <property type="project" value="TreeGrafter"/>
</dbReference>
<evidence type="ECO:0000259" key="8">
    <source>
        <dbReference type="Pfam" id="PF02878"/>
    </source>
</evidence>
<dbReference type="Pfam" id="PF02880">
    <property type="entry name" value="PGM_PMM_III"/>
    <property type="match status" value="1"/>
</dbReference>
<evidence type="ECO:0000259" key="7">
    <source>
        <dbReference type="Pfam" id="PF00408"/>
    </source>
</evidence>
<dbReference type="CDD" id="cd05802">
    <property type="entry name" value="GlmM"/>
    <property type="match status" value="1"/>
</dbReference>
<dbReference type="GO" id="GO:0005829">
    <property type="term" value="C:cytosol"/>
    <property type="evidence" value="ECO:0007669"/>
    <property type="project" value="TreeGrafter"/>
</dbReference>
<dbReference type="HAMAP" id="MF_01554_B">
    <property type="entry name" value="GlmM_B"/>
    <property type="match status" value="1"/>
</dbReference>
<evidence type="ECO:0000256" key="4">
    <source>
        <dbReference type="ARBA" id="ARBA00022842"/>
    </source>
</evidence>
<feature type="binding site" evidence="6">
    <location>
        <position position="242"/>
    </location>
    <ligand>
        <name>Mg(2+)</name>
        <dbReference type="ChEBI" id="CHEBI:18420"/>
    </ligand>
</feature>
<comment type="PTM">
    <text evidence="6">Activated by phosphorylation.</text>
</comment>
<reference evidence="11 12" key="1">
    <citation type="submission" date="2019-06" db="EMBL/GenBank/DDBJ databases">
        <title>Whole genome sequence for Cellvibrionaceae sp. R142.</title>
        <authorList>
            <person name="Wang G."/>
        </authorList>
    </citation>
    <scope>NUCLEOTIDE SEQUENCE [LARGE SCALE GENOMIC DNA]</scope>
    <source>
        <strain evidence="11 12">R142</strain>
    </source>
</reference>
<dbReference type="PANTHER" id="PTHR42946:SF1">
    <property type="entry name" value="PHOSPHOGLUCOMUTASE (ALPHA-D-GLUCOSE-1,6-BISPHOSPHATE-DEPENDENT)"/>
    <property type="match status" value="1"/>
</dbReference>
<sequence>MARKYFGTDGIRGRVGEAPITPDFMLHLGWAAGRVLAERFDGPNMILIGKDTRISGYMFESSLQAGLINAGVDVGLLGPISTPAIAYLSRTFQAQAGIVISASHNAYHDNGIKFFNSNGSKLADDVELAIEAQLEQPMVMADRLGKAKRIEDARGRYIEFCKGTLPWGFNLQGLKIVLDCANGATYHLAPNIFRELGARVIPIGVEPDGLNINRDCGSTKPEALQAKVVESGADLGIAFDGDGDRVAFVDHKGELVDGDELLFIIASHQKQYSKGCDGVVGTLMTNFGFELALKELEIPFARAKVGDRYVLETMRQQGWRLGGESSGHIVCSDVTTTGDGIVAALQVMLALVTQGVNLFEAKQGMTKLPQVMINVKMAQRINLDQNEAIQAAVGQAEQRLDGSGRVLLRPSGTEPVVRVMVEGEDLPLVKTLAGELAAAVEKAVA</sequence>
<dbReference type="Pfam" id="PF02879">
    <property type="entry name" value="PGM_PMM_II"/>
    <property type="match status" value="1"/>
</dbReference>
<feature type="domain" description="Alpha-D-phosphohexomutase alpha/beta/alpha" evidence="9">
    <location>
        <begin position="157"/>
        <end position="253"/>
    </location>
</feature>
<feature type="binding site" description="via phosphate group" evidence="6">
    <location>
        <position position="103"/>
    </location>
    <ligand>
        <name>Mg(2+)</name>
        <dbReference type="ChEBI" id="CHEBI:18420"/>
    </ligand>
</feature>
<evidence type="ECO:0000313" key="12">
    <source>
        <dbReference type="Proteomes" id="UP000319732"/>
    </source>
</evidence>
<feature type="active site" description="Phosphoserine intermediate" evidence="6">
    <location>
        <position position="103"/>
    </location>
</feature>
<dbReference type="Pfam" id="PF02878">
    <property type="entry name" value="PGM_PMM_I"/>
    <property type="match status" value="1"/>
</dbReference>
<accession>A0A545TBD3</accession>
<dbReference type="AlphaFoldDB" id="A0A545TBD3"/>
<dbReference type="EMBL" id="VHSG01000016">
    <property type="protein sequence ID" value="TQV74511.1"/>
    <property type="molecule type" value="Genomic_DNA"/>
</dbReference>
<dbReference type="Pfam" id="PF00408">
    <property type="entry name" value="PGM_PMM_IV"/>
    <property type="match status" value="1"/>
</dbReference>
<dbReference type="InterPro" id="IPR005841">
    <property type="entry name" value="Alpha-D-phosphohexomutase_SF"/>
</dbReference>
<dbReference type="Gene3D" id="3.40.120.10">
    <property type="entry name" value="Alpha-D-Glucose-1,6-Bisphosphate, subunit A, domain 3"/>
    <property type="match status" value="3"/>
</dbReference>
<evidence type="ECO:0000256" key="5">
    <source>
        <dbReference type="ARBA" id="ARBA00023235"/>
    </source>
</evidence>
<keyword evidence="3 6" id="KW-0479">Metal-binding</keyword>
<gene>
    <name evidence="6 11" type="primary">glmM</name>
    <name evidence="11" type="ORF">FKG94_15960</name>
</gene>
<evidence type="ECO:0000256" key="3">
    <source>
        <dbReference type="ARBA" id="ARBA00022723"/>
    </source>
</evidence>